<dbReference type="GO" id="GO:0008775">
    <property type="term" value="F:acetate CoA-transferase activity"/>
    <property type="evidence" value="ECO:0007669"/>
    <property type="project" value="InterPro"/>
</dbReference>
<dbReference type="PANTHER" id="PTHR21432:SF20">
    <property type="entry name" value="ACETYL-COA HYDROLASE"/>
    <property type="match status" value="1"/>
</dbReference>
<keyword evidence="2 5" id="KW-0808">Transferase</keyword>
<dbReference type="RefSeq" id="WP_060384250.1">
    <property type="nucleotide sequence ID" value="NZ_CP014141.1"/>
</dbReference>
<protein>
    <submittedName>
        <fullName evidence="5">4-hydroxybutyrate CoA-transferase</fullName>
    </submittedName>
</protein>
<dbReference type="InterPro" id="IPR037171">
    <property type="entry name" value="NagB/RpiA_transferase-like"/>
</dbReference>
<evidence type="ECO:0000256" key="1">
    <source>
        <dbReference type="ARBA" id="ARBA00009632"/>
    </source>
</evidence>
<name>A0A120HT46_9DEIN</name>
<dbReference type="InterPro" id="IPR003702">
    <property type="entry name" value="ActCoA_hydro_N"/>
</dbReference>
<organism evidence="5 6">
    <name type="scientific">Thermus parvatiensis</name>
    <dbReference type="NCBI Taxonomy" id="456163"/>
    <lineage>
        <taxon>Bacteria</taxon>
        <taxon>Thermotogati</taxon>
        <taxon>Deinococcota</taxon>
        <taxon>Deinococci</taxon>
        <taxon>Thermales</taxon>
        <taxon>Thermaceae</taxon>
        <taxon>Thermus</taxon>
    </lineage>
</organism>
<feature type="domain" description="Acetyl-CoA hydrolase/transferase C-terminal" evidence="4">
    <location>
        <begin position="268"/>
        <end position="417"/>
    </location>
</feature>
<dbReference type="Proteomes" id="UP000061630">
    <property type="component" value="Chromosome"/>
</dbReference>
<sequence>MSYRKKLTSPEDAVGLIRSGMRVFVSGNAATPTPLLKALAARKDELENVELVHLLQMGEDPFASLEMEGHFRRRSLFVGPADREAVNQGRADYVPVMLHQVPWLFKRGILPLDAAIVQVSPPDEHGFCSLGVEVIATKAAMEAAPIVIAMVNPRMPRTLGDTFVHVSRFTAIVELDWPLPELKREGFGEVERRIGEHVAGLIEDGATLQMGIGAIPDAVLASLEGRRGLGIHTEMISDGVLEAWEKGLITGAKKTLHPGKIIGTFVLGSERLYRFVHDNPLFELHPADYVNDPFVIAQNRKMVAINSAIEVDLTGQVVADSIGTRIYSGFGGQLDFIRGAARSEGGRPIIALPSTAKGHSRIVPYLRPGAGVVTTRADVHYVVTEWGIAELFGRSLRERAKALIAIAHPDFREALLQGAWERGLLPRSYPGVDLKGPEEKRGRP</sequence>
<accession>A0A120HT46</accession>
<dbReference type="InterPro" id="IPR038460">
    <property type="entry name" value="AcetylCoA_hyd_C_sf"/>
</dbReference>
<dbReference type="AlphaFoldDB" id="A0A120HT46"/>
<reference evidence="5 6" key="1">
    <citation type="submission" date="2016-01" db="EMBL/GenBank/DDBJ databases">
        <title>Genome sequence of Thermus parvatiensis, a thermophile isolated from a hot water spring.</title>
        <authorList>
            <person name="Tripathi C."/>
            <person name="Lal R."/>
        </authorList>
    </citation>
    <scope>NUCLEOTIDE SEQUENCE [LARGE SCALE GENOMIC DNA]</scope>
    <source>
        <strain evidence="5 6">RL</strain>
    </source>
</reference>
<dbReference type="GO" id="GO:0006083">
    <property type="term" value="P:acetate metabolic process"/>
    <property type="evidence" value="ECO:0007669"/>
    <property type="project" value="InterPro"/>
</dbReference>
<proteinExistence type="inferred from homology"/>
<dbReference type="KEGG" id="tpar:AV541_03555"/>
<evidence type="ECO:0000313" key="6">
    <source>
        <dbReference type="Proteomes" id="UP000061630"/>
    </source>
</evidence>
<dbReference type="Gene3D" id="3.40.1080.10">
    <property type="entry name" value="Glutaconate Coenzyme A-transferase"/>
    <property type="match status" value="1"/>
</dbReference>
<dbReference type="Pfam" id="PF02550">
    <property type="entry name" value="AcetylCoA_hydro"/>
    <property type="match status" value="1"/>
</dbReference>
<evidence type="ECO:0000313" key="5">
    <source>
        <dbReference type="EMBL" id="AMA75324.1"/>
    </source>
</evidence>
<dbReference type="InterPro" id="IPR046433">
    <property type="entry name" value="ActCoA_hydro"/>
</dbReference>
<dbReference type="InterPro" id="IPR026888">
    <property type="entry name" value="AcetylCoA_hyd_C"/>
</dbReference>
<dbReference type="Gene3D" id="3.40.1080.20">
    <property type="entry name" value="Acetyl-CoA hydrolase/transferase C-terminal domain"/>
    <property type="match status" value="1"/>
</dbReference>
<dbReference type="Gene3D" id="3.30.750.70">
    <property type="entry name" value="4-hydroxybutyrate coenzyme like domains"/>
    <property type="match status" value="1"/>
</dbReference>
<feature type="domain" description="Acetyl-CoA hydrolase/transferase N-terminal" evidence="3">
    <location>
        <begin position="2"/>
        <end position="174"/>
    </location>
</feature>
<dbReference type="SUPFAM" id="SSF100950">
    <property type="entry name" value="NagB/RpiA/CoA transferase-like"/>
    <property type="match status" value="2"/>
</dbReference>
<comment type="similarity">
    <text evidence="1">Belongs to the acetyl-CoA hydrolase/transferase family.</text>
</comment>
<dbReference type="PANTHER" id="PTHR21432">
    <property type="entry name" value="ACETYL-COA HYDROLASE-RELATED"/>
    <property type="match status" value="1"/>
</dbReference>
<evidence type="ECO:0000256" key="2">
    <source>
        <dbReference type="ARBA" id="ARBA00022679"/>
    </source>
</evidence>
<dbReference type="EMBL" id="CP014141">
    <property type="protein sequence ID" value="AMA75324.1"/>
    <property type="molecule type" value="Genomic_DNA"/>
</dbReference>
<evidence type="ECO:0000259" key="4">
    <source>
        <dbReference type="Pfam" id="PF13336"/>
    </source>
</evidence>
<evidence type="ECO:0000259" key="3">
    <source>
        <dbReference type="Pfam" id="PF02550"/>
    </source>
</evidence>
<gene>
    <name evidence="5" type="ORF">AV541_03555</name>
</gene>
<dbReference type="Pfam" id="PF13336">
    <property type="entry name" value="AcetylCoA_hyd_C"/>
    <property type="match status" value="1"/>
</dbReference>